<reference evidence="1" key="2">
    <citation type="journal article" date="2022" name="Sci. Rep.">
        <title>In silico prediction of the enzymes involved in the degradation of the herbicide molinate by Gulosibacter molinativorax ON4T.</title>
        <authorList>
            <person name="Lopes A.R."/>
            <person name="Bunin E."/>
            <person name="Viana A.T."/>
            <person name="Froufe H."/>
            <person name="Munoz-Merida A."/>
            <person name="Pinho D."/>
            <person name="Figueiredo J."/>
            <person name="Barroso C."/>
            <person name="Vaz-Moreira I."/>
            <person name="Bellanger X."/>
            <person name="Egas C."/>
            <person name="Nunes O.C."/>
        </authorList>
    </citation>
    <scope>NUCLEOTIDE SEQUENCE</scope>
    <source>
        <strain evidence="1">ON4</strain>
    </source>
</reference>
<keyword evidence="2" id="KW-1185">Reference proteome</keyword>
<evidence type="ECO:0000313" key="2">
    <source>
        <dbReference type="Proteomes" id="UP001170379"/>
    </source>
</evidence>
<name>A0ABT7CAG3_9MICO</name>
<comment type="caution">
    <text evidence="1">The sequence shown here is derived from an EMBL/GenBank/DDBJ whole genome shotgun (WGS) entry which is preliminary data.</text>
</comment>
<dbReference type="RefSeq" id="WP_026937882.1">
    <property type="nucleotide sequence ID" value="NZ_CP028426.1"/>
</dbReference>
<dbReference type="EMBL" id="PXVD01000016">
    <property type="protein sequence ID" value="MDJ1371757.1"/>
    <property type="molecule type" value="Genomic_DNA"/>
</dbReference>
<gene>
    <name evidence="1" type="ORF">C7K25_10325</name>
</gene>
<sequence>MSSERITDERLAECMEYATHEADMAGNAARVNPDHVDDARFYRNLEAALAELQAFRAREAGRDEHGLPTRLGAAIKFEGLANVFVRHSTYQPYPWTDGQAFLDSEEVLEIGEGCGPWKVVQDDD</sequence>
<proteinExistence type="predicted"/>
<evidence type="ECO:0000313" key="1">
    <source>
        <dbReference type="EMBL" id="MDJ1371757.1"/>
    </source>
</evidence>
<protein>
    <submittedName>
        <fullName evidence="1">Uncharacterized protein</fullName>
    </submittedName>
</protein>
<organism evidence="1 2">
    <name type="scientific">Gulosibacter molinativorax</name>
    <dbReference type="NCBI Taxonomy" id="256821"/>
    <lineage>
        <taxon>Bacteria</taxon>
        <taxon>Bacillati</taxon>
        <taxon>Actinomycetota</taxon>
        <taxon>Actinomycetes</taxon>
        <taxon>Micrococcales</taxon>
        <taxon>Microbacteriaceae</taxon>
        <taxon>Gulosibacter</taxon>
    </lineage>
</organism>
<reference evidence="1" key="1">
    <citation type="submission" date="2018-03" db="EMBL/GenBank/DDBJ databases">
        <authorList>
            <person name="Nunes O.C."/>
            <person name="Lopes A.R."/>
            <person name="Froufe H."/>
            <person name="Munoz-Merida A."/>
            <person name="Barroso C."/>
            <person name="Egas C."/>
        </authorList>
    </citation>
    <scope>NUCLEOTIDE SEQUENCE</scope>
    <source>
        <strain evidence="1">ON4</strain>
    </source>
</reference>
<accession>A0ABT7CAG3</accession>
<dbReference type="Proteomes" id="UP001170379">
    <property type="component" value="Unassembled WGS sequence"/>
</dbReference>